<dbReference type="RefSeq" id="XP_028478637.1">
    <property type="nucleotide sequence ID" value="XM_028619665.1"/>
</dbReference>
<organism evidence="2 3">
    <name type="scientific">Apiotrichum porosum</name>
    <dbReference type="NCBI Taxonomy" id="105984"/>
    <lineage>
        <taxon>Eukaryota</taxon>
        <taxon>Fungi</taxon>
        <taxon>Dikarya</taxon>
        <taxon>Basidiomycota</taxon>
        <taxon>Agaricomycotina</taxon>
        <taxon>Tremellomycetes</taxon>
        <taxon>Trichosporonales</taxon>
        <taxon>Trichosporonaceae</taxon>
        <taxon>Apiotrichum</taxon>
    </lineage>
</organism>
<protein>
    <submittedName>
        <fullName evidence="2">Uncharacterized protein</fullName>
    </submittedName>
</protein>
<dbReference type="AlphaFoldDB" id="A0A427Y443"/>
<dbReference type="GeneID" id="39588575"/>
<feature type="chain" id="PRO_5019217032" evidence="1">
    <location>
        <begin position="24"/>
        <end position="183"/>
    </location>
</feature>
<evidence type="ECO:0000313" key="2">
    <source>
        <dbReference type="EMBL" id="RSH85852.1"/>
    </source>
</evidence>
<evidence type="ECO:0000313" key="3">
    <source>
        <dbReference type="Proteomes" id="UP000279236"/>
    </source>
</evidence>
<keyword evidence="1" id="KW-0732">Signal</keyword>
<gene>
    <name evidence="2" type="ORF">EHS24_004032</name>
</gene>
<feature type="signal peptide" evidence="1">
    <location>
        <begin position="1"/>
        <end position="23"/>
    </location>
</feature>
<name>A0A427Y443_9TREE</name>
<sequence>MRLFSLSPAPLLAAVVLALSAHAQVTAGTQAADTGIAATRTGTTTTPSPVVATTAVDTLDAVTSAADTSTTTRTSTTLNPAVVVVTTSRSTTTPVAGVLTTARTTAQTIDDSGVSLYTSIVVKPSTSFTQATTPPPITGSVYTWTSTAAGGAEVTVTANSGAPGALTAPLAGVLLALGGAMFF</sequence>
<dbReference type="EMBL" id="RSCE01000002">
    <property type="protein sequence ID" value="RSH85852.1"/>
    <property type="molecule type" value="Genomic_DNA"/>
</dbReference>
<reference evidence="2 3" key="1">
    <citation type="submission" date="2018-11" db="EMBL/GenBank/DDBJ databases">
        <title>Genome sequence of Apiotrichum porosum DSM 27194.</title>
        <authorList>
            <person name="Aliyu H."/>
            <person name="Gorte O."/>
            <person name="Ochsenreither K."/>
        </authorList>
    </citation>
    <scope>NUCLEOTIDE SEQUENCE [LARGE SCALE GENOMIC DNA]</scope>
    <source>
        <strain evidence="2 3">DSM 27194</strain>
    </source>
</reference>
<evidence type="ECO:0000256" key="1">
    <source>
        <dbReference type="SAM" id="SignalP"/>
    </source>
</evidence>
<dbReference type="Proteomes" id="UP000279236">
    <property type="component" value="Unassembled WGS sequence"/>
</dbReference>
<proteinExistence type="predicted"/>
<comment type="caution">
    <text evidence="2">The sequence shown here is derived from an EMBL/GenBank/DDBJ whole genome shotgun (WGS) entry which is preliminary data.</text>
</comment>
<accession>A0A427Y443</accession>
<keyword evidence="3" id="KW-1185">Reference proteome</keyword>